<evidence type="ECO:0000256" key="1">
    <source>
        <dbReference type="SAM" id="MobiDB-lite"/>
    </source>
</evidence>
<sequence length="584" mass="65599">MGSTYYHIPDLYETLGLSRPESFFDRSTDVFDIDPGSTLESLNSNAINQADRDMSQVTNKGFISEGFVGTAEVEEVNAESPMAHIQSYLNVKKTMTPAKASAENEQISRQSVRYDDHLTMSRKVPLNAPIEDESIAGQDANQHDSLEMSKESVMGPSEHGRIQAPAATPDEGENAITQDVPPITSSESSLNVQHEAMCTPQPADVETSEAMLDHPTEKGKGETAHDAVEPRLDDRIGLHAGEIEEGTSLGLDPGSPPVMLPVMDETPRTETTQAEDEQVIRLTAFLLYVFSTSARQDRTASPASQNGESIQERVPSTDKISEEATHNGDLPENAPDVEMSEVHGRVEETCRPSDQSNPAGSSRDNPILLDDDETTGLPFYENGQEQSRRPSHGSYTDATDAEDEWNGLSIQPLSRSVSRNKRKRKLESRIPWANVEFQQQAAFELDSAWQTTMISWMEISPFIKRITGDDSEFNTAIMHFKERIRRMCHDTKDKEKVDLGIVLEFNSCWKEVVEKVRGMKCLRNEREKVKLWKFSRVLGQLAERAALYDCIQEYPDSMDRKDEEKDGDYDDDVKARCRFKIRRR</sequence>
<dbReference type="OrthoDB" id="3945665at2759"/>
<feature type="compositionally biased region" description="Polar residues" evidence="1">
    <location>
        <begin position="295"/>
        <end position="309"/>
    </location>
</feature>
<accession>A0A6A6DQW8</accession>
<evidence type="ECO:0000313" key="3">
    <source>
        <dbReference type="Proteomes" id="UP000800200"/>
    </source>
</evidence>
<organism evidence="2 3">
    <name type="scientific">Zopfia rhizophila CBS 207.26</name>
    <dbReference type="NCBI Taxonomy" id="1314779"/>
    <lineage>
        <taxon>Eukaryota</taxon>
        <taxon>Fungi</taxon>
        <taxon>Dikarya</taxon>
        <taxon>Ascomycota</taxon>
        <taxon>Pezizomycotina</taxon>
        <taxon>Dothideomycetes</taxon>
        <taxon>Dothideomycetes incertae sedis</taxon>
        <taxon>Zopfiaceae</taxon>
        <taxon>Zopfia</taxon>
    </lineage>
</organism>
<feature type="compositionally biased region" description="Polar residues" evidence="1">
    <location>
        <begin position="352"/>
        <end position="364"/>
    </location>
</feature>
<feature type="region of interest" description="Disordered" evidence="1">
    <location>
        <begin position="295"/>
        <end position="407"/>
    </location>
</feature>
<dbReference type="Proteomes" id="UP000800200">
    <property type="component" value="Unassembled WGS sequence"/>
</dbReference>
<protein>
    <submittedName>
        <fullName evidence="2">Uncharacterized protein</fullName>
    </submittedName>
</protein>
<proteinExistence type="predicted"/>
<reference evidence="2" key="1">
    <citation type="journal article" date="2020" name="Stud. Mycol.">
        <title>101 Dothideomycetes genomes: a test case for predicting lifestyles and emergence of pathogens.</title>
        <authorList>
            <person name="Haridas S."/>
            <person name="Albert R."/>
            <person name="Binder M."/>
            <person name="Bloem J."/>
            <person name="Labutti K."/>
            <person name="Salamov A."/>
            <person name="Andreopoulos B."/>
            <person name="Baker S."/>
            <person name="Barry K."/>
            <person name="Bills G."/>
            <person name="Bluhm B."/>
            <person name="Cannon C."/>
            <person name="Castanera R."/>
            <person name="Culley D."/>
            <person name="Daum C."/>
            <person name="Ezra D."/>
            <person name="Gonzalez J."/>
            <person name="Henrissat B."/>
            <person name="Kuo A."/>
            <person name="Liang C."/>
            <person name="Lipzen A."/>
            <person name="Lutzoni F."/>
            <person name="Magnuson J."/>
            <person name="Mondo S."/>
            <person name="Nolan M."/>
            <person name="Ohm R."/>
            <person name="Pangilinan J."/>
            <person name="Park H.-J."/>
            <person name="Ramirez L."/>
            <person name="Alfaro M."/>
            <person name="Sun H."/>
            <person name="Tritt A."/>
            <person name="Yoshinaga Y."/>
            <person name="Zwiers L.-H."/>
            <person name="Turgeon B."/>
            <person name="Goodwin S."/>
            <person name="Spatafora J."/>
            <person name="Crous P."/>
            <person name="Grigoriev I."/>
        </authorList>
    </citation>
    <scope>NUCLEOTIDE SEQUENCE</scope>
    <source>
        <strain evidence="2">CBS 207.26</strain>
    </source>
</reference>
<name>A0A6A6DQW8_9PEZI</name>
<keyword evidence="3" id="KW-1185">Reference proteome</keyword>
<feature type="compositionally biased region" description="Basic and acidic residues" evidence="1">
    <location>
        <begin position="315"/>
        <end position="326"/>
    </location>
</feature>
<gene>
    <name evidence="2" type="ORF">K469DRAFT_692614</name>
</gene>
<feature type="region of interest" description="Disordered" evidence="1">
    <location>
        <begin position="145"/>
        <end position="190"/>
    </location>
</feature>
<dbReference type="EMBL" id="ML994656">
    <property type="protein sequence ID" value="KAF2180782.1"/>
    <property type="molecule type" value="Genomic_DNA"/>
</dbReference>
<dbReference type="AlphaFoldDB" id="A0A6A6DQW8"/>
<evidence type="ECO:0000313" key="2">
    <source>
        <dbReference type="EMBL" id="KAF2180782.1"/>
    </source>
</evidence>
<feature type="compositionally biased region" description="Basic and acidic residues" evidence="1">
    <location>
        <begin position="340"/>
        <end position="351"/>
    </location>
</feature>